<reference evidence="2 3" key="1">
    <citation type="journal article" date="2010" name="Nature">
        <title>Genome sequencing and analysis of the model grass Brachypodium distachyon.</title>
        <authorList>
            <consortium name="International Brachypodium Initiative"/>
        </authorList>
    </citation>
    <scope>NUCLEOTIDE SEQUENCE [LARGE SCALE GENOMIC DNA]</scope>
    <source>
        <strain evidence="2 3">Bd21</strain>
    </source>
</reference>
<reference evidence="3" key="3">
    <citation type="submission" date="2018-08" db="UniProtKB">
        <authorList>
            <consortium name="EnsemblPlants"/>
        </authorList>
    </citation>
    <scope>IDENTIFICATION</scope>
    <source>
        <strain evidence="3">cv. Bd21</strain>
    </source>
</reference>
<dbReference type="RefSeq" id="XP_010236904.2">
    <property type="nucleotide sequence ID" value="XM_010238602.3"/>
</dbReference>
<dbReference type="Gramene" id="PNT69609">
    <property type="protein sequence ID" value="PNT69609"/>
    <property type="gene ID" value="BRADI_3g58820v3"/>
</dbReference>
<feature type="region of interest" description="Disordered" evidence="1">
    <location>
        <begin position="178"/>
        <end position="205"/>
    </location>
</feature>
<dbReference type="GO" id="GO:0007623">
    <property type="term" value="P:circadian rhythm"/>
    <property type="evidence" value="ECO:0007669"/>
    <property type="project" value="InterPro"/>
</dbReference>
<dbReference type="EMBL" id="CM000882">
    <property type="protein sequence ID" value="PNT69609.1"/>
    <property type="molecule type" value="Genomic_DNA"/>
</dbReference>
<sequence>MHASMGRRRRGFEPRDETTHFVMEDFAPSNDGTMLVHGRGKSKMYPAGFSTNSTPIQSRSVEEPCGNGNFVHKNDITVLPMSAEAGLFSADGYAGTSGVSDVCSSEEGSTARPQDEHGNKGDDLFLLDWPELGSLEDFETDLRKFDTTFELDSGSNYFDDPMWPSICSPDVQLVPRSRFDSPNSSAVANETATNPISKPTVSVPDTTDQINMADPLKTQQPSMNKRRDGLPTNRSASVETGRHFAPPRHAEDGLSICAPDLVILGSTKKKKPDAMAPDMILDEMAGNPLEMYFPPLTTYEQLPEDPPRSAAMALEAVAAAPVKHLGFQKLQEGMNQLDVGTKTCIRDALYRLAHSVEQTHCVGQQQLTGGGIVGSSGPNRFGKGIRTETQASPMDRSVAQLLLQKPPLNRKTSSQANHVT</sequence>
<feature type="region of interest" description="Disordered" evidence="1">
    <location>
        <begin position="99"/>
        <end position="123"/>
    </location>
</feature>
<name>A0A2K2D5Q5_BRADI</name>
<dbReference type="Proteomes" id="UP000008810">
    <property type="component" value="Chromosome 3"/>
</dbReference>
<organism evidence="2">
    <name type="scientific">Brachypodium distachyon</name>
    <name type="common">Purple false brome</name>
    <name type="synonym">Trachynia distachya</name>
    <dbReference type="NCBI Taxonomy" id="15368"/>
    <lineage>
        <taxon>Eukaryota</taxon>
        <taxon>Viridiplantae</taxon>
        <taxon>Streptophyta</taxon>
        <taxon>Embryophyta</taxon>
        <taxon>Tracheophyta</taxon>
        <taxon>Spermatophyta</taxon>
        <taxon>Magnoliopsida</taxon>
        <taxon>Liliopsida</taxon>
        <taxon>Poales</taxon>
        <taxon>Poaceae</taxon>
        <taxon>BOP clade</taxon>
        <taxon>Pooideae</taxon>
        <taxon>Stipodae</taxon>
        <taxon>Brachypodieae</taxon>
        <taxon>Brachypodium</taxon>
    </lineage>
</organism>
<evidence type="ECO:0000256" key="1">
    <source>
        <dbReference type="SAM" id="MobiDB-lite"/>
    </source>
</evidence>
<keyword evidence="4" id="KW-1185">Reference proteome</keyword>
<dbReference type="OrthoDB" id="618331at2759"/>
<accession>A0A2K2D5Q5</accession>
<dbReference type="InterPro" id="IPR039928">
    <property type="entry name" value="LNK"/>
</dbReference>
<feature type="region of interest" description="Disordered" evidence="1">
    <location>
        <begin position="219"/>
        <end position="240"/>
    </location>
</feature>
<proteinExistence type="predicted"/>
<evidence type="ECO:0000313" key="2">
    <source>
        <dbReference type="EMBL" id="PNT69609.1"/>
    </source>
</evidence>
<gene>
    <name evidence="3" type="primary">LOC100839619</name>
    <name evidence="2" type="ORF">BRADI_3g58820v3</name>
</gene>
<dbReference type="AlphaFoldDB" id="A0A2K2D5Q5"/>
<dbReference type="KEGG" id="bdi:100839619"/>
<feature type="region of interest" description="Disordered" evidence="1">
    <location>
        <begin position="373"/>
        <end position="394"/>
    </location>
</feature>
<feature type="compositionally biased region" description="Basic and acidic residues" evidence="1">
    <location>
        <begin position="113"/>
        <end position="123"/>
    </location>
</feature>
<evidence type="ECO:0000313" key="4">
    <source>
        <dbReference type="Proteomes" id="UP000008810"/>
    </source>
</evidence>
<feature type="compositionally biased region" description="Polar residues" evidence="1">
    <location>
        <begin position="99"/>
        <end position="112"/>
    </location>
</feature>
<dbReference type="PANTHER" id="PTHR33334:SF3">
    <property type="entry name" value="PROTEIN LNK1"/>
    <property type="match status" value="1"/>
</dbReference>
<dbReference type="EnsemblPlants" id="PNT69609">
    <property type="protein sequence ID" value="PNT69609"/>
    <property type="gene ID" value="BRADI_3g58820v3"/>
</dbReference>
<feature type="compositionally biased region" description="Polar residues" evidence="1">
    <location>
        <begin position="180"/>
        <end position="205"/>
    </location>
</feature>
<dbReference type="PANTHER" id="PTHR33334">
    <property type="entry name" value="PROTEIN LNK1"/>
    <property type="match status" value="1"/>
</dbReference>
<dbReference type="GO" id="GO:0006355">
    <property type="term" value="P:regulation of DNA-templated transcription"/>
    <property type="evidence" value="ECO:0007669"/>
    <property type="project" value="InterPro"/>
</dbReference>
<dbReference type="GeneID" id="100839619"/>
<dbReference type="STRING" id="15368.A0A2K2D5Q5"/>
<evidence type="ECO:0000313" key="3">
    <source>
        <dbReference type="EnsemblPlants" id="PNT69609"/>
    </source>
</evidence>
<reference evidence="2" key="2">
    <citation type="submission" date="2017-06" db="EMBL/GenBank/DDBJ databases">
        <title>WGS assembly of Brachypodium distachyon.</title>
        <authorList>
            <consortium name="The International Brachypodium Initiative"/>
            <person name="Lucas S."/>
            <person name="Harmon-Smith M."/>
            <person name="Lail K."/>
            <person name="Tice H."/>
            <person name="Grimwood J."/>
            <person name="Bruce D."/>
            <person name="Barry K."/>
            <person name="Shu S."/>
            <person name="Lindquist E."/>
            <person name="Wang M."/>
            <person name="Pitluck S."/>
            <person name="Vogel J.P."/>
            <person name="Garvin D.F."/>
            <person name="Mockler T.C."/>
            <person name="Schmutz J."/>
            <person name="Rokhsar D."/>
            <person name="Bevan M.W."/>
        </authorList>
    </citation>
    <scope>NUCLEOTIDE SEQUENCE</scope>
    <source>
        <strain evidence="2">Bd21</strain>
    </source>
</reference>
<protein>
    <submittedName>
        <fullName evidence="2 3">Uncharacterized protein</fullName>
    </submittedName>
</protein>